<organism evidence="2 3">
    <name type="scientific">Cryptosporidium andersoni</name>
    <dbReference type="NCBI Taxonomy" id="117008"/>
    <lineage>
        <taxon>Eukaryota</taxon>
        <taxon>Sar</taxon>
        <taxon>Alveolata</taxon>
        <taxon>Apicomplexa</taxon>
        <taxon>Conoidasida</taxon>
        <taxon>Coccidia</taxon>
        <taxon>Eucoccidiorida</taxon>
        <taxon>Eimeriorina</taxon>
        <taxon>Cryptosporidiidae</taxon>
        <taxon>Cryptosporidium</taxon>
    </lineage>
</organism>
<protein>
    <submittedName>
        <fullName evidence="2">Uncharacterized protein</fullName>
    </submittedName>
</protein>
<evidence type="ECO:0000313" key="2">
    <source>
        <dbReference type="EMBL" id="OII77374.1"/>
    </source>
</evidence>
<keyword evidence="1" id="KW-1133">Transmembrane helix</keyword>
<dbReference type="Proteomes" id="UP000186804">
    <property type="component" value="Unassembled WGS sequence"/>
</dbReference>
<keyword evidence="3" id="KW-1185">Reference proteome</keyword>
<dbReference type="RefSeq" id="XP_067069220.1">
    <property type="nucleotide sequence ID" value="XM_067211199.1"/>
</dbReference>
<evidence type="ECO:0000256" key="1">
    <source>
        <dbReference type="SAM" id="Phobius"/>
    </source>
</evidence>
<comment type="caution">
    <text evidence="2">The sequence shown here is derived from an EMBL/GenBank/DDBJ whole genome shotgun (WGS) entry which is preliminary data.</text>
</comment>
<keyword evidence="1" id="KW-0472">Membrane</keyword>
<dbReference type="AlphaFoldDB" id="A0A1J4MT85"/>
<feature type="transmembrane region" description="Helical" evidence="1">
    <location>
        <begin position="214"/>
        <end position="233"/>
    </location>
</feature>
<feature type="transmembrane region" description="Helical" evidence="1">
    <location>
        <begin position="12"/>
        <end position="35"/>
    </location>
</feature>
<sequence>MLGRGVLTTNLLNLVILILLLATTFGGTLLSHNWLLYEGVLLSWDFVSYKLLITLNCSSKSRKFLKFCNRGLKQIHGDFANVVNGICAPPSKYEFLNKACNDAKFLTALLNVVFVILIGSNVLLTLSMLLWFIYSRSVNISERINNGIKEIVLNSPPKILLAYIVVVLNIFSEVAIVIACTIIFYCSNNLPSLLVFHSPSPIYTIESLDGSLSWGFYLIVSILILLIIQGHILQDSLIFIKNLYDQKYSQHSQLNNGNVNTRETVSTSPNNQGRFFITNSRPILNNTNLFSSTSNNQRNTYESQPLIPQNTRNPRSIWAFYPINNLPSYNPYIGLGC</sequence>
<feature type="transmembrane region" description="Helical" evidence="1">
    <location>
        <begin position="159"/>
        <end position="185"/>
    </location>
</feature>
<evidence type="ECO:0000313" key="3">
    <source>
        <dbReference type="Proteomes" id="UP000186804"/>
    </source>
</evidence>
<proteinExistence type="predicted"/>
<reference evidence="2 3" key="1">
    <citation type="submission" date="2016-10" db="EMBL/GenBank/DDBJ databases">
        <title>Reductive evolution of mitochondrial metabolism and differential evolution of invasion-related proteins in Cryptosporidium.</title>
        <authorList>
            <person name="Liu S."/>
            <person name="Roellig D.M."/>
            <person name="Guo Y."/>
            <person name="Li N."/>
            <person name="Frace M.A."/>
            <person name="Tang K."/>
            <person name="Zhang L."/>
            <person name="Feng Y."/>
            <person name="Xiao L."/>
        </authorList>
    </citation>
    <scope>NUCLEOTIDE SEQUENCE [LARGE SCALE GENOMIC DNA]</scope>
    <source>
        <strain evidence="2">30847</strain>
    </source>
</reference>
<keyword evidence="1" id="KW-0812">Transmembrane</keyword>
<dbReference type="VEuPathDB" id="CryptoDB:cand_009590"/>
<dbReference type="GeneID" id="92365144"/>
<feature type="transmembrane region" description="Helical" evidence="1">
    <location>
        <begin position="112"/>
        <end position="134"/>
    </location>
</feature>
<name>A0A1J4MT85_9CRYT</name>
<accession>A0A1J4MT85</accession>
<dbReference type="EMBL" id="LRBS01000038">
    <property type="protein sequence ID" value="OII77374.1"/>
    <property type="molecule type" value="Genomic_DNA"/>
</dbReference>
<dbReference type="OrthoDB" id="340245at2759"/>
<gene>
    <name evidence="2" type="ORF">cand_009590</name>
</gene>